<comment type="caution">
    <text evidence="7">Lacks conserved residue(s) required for the propagation of feature annotation.</text>
</comment>
<dbReference type="PANTHER" id="PTHR33362:SF2">
    <property type="entry name" value="TRAP TRANSPORTER LARGE PERMEASE PROTEIN"/>
    <property type="match status" value="1"/>
</dbReference>
<dbReference type="InterPro" id="IPR010656">
    <property type="entry name" value="DctM"/>
</dbReference>
<protein>
    <recommendedName>
        <fullName evidence="7">TRAP transporter large permease protein</fullName>
    </recommendedName>
</protein>
<evidence type="ECO:0000256" key="3">
    <source>
        <dbReference type="ARBA" id="ARBA00022519"/>
    </source>
</evidence>
<gene>
    <name evidence="9" type="ORF">ODI_01479</name>
    <name evidence="10" type="ORF">ODI_R3786</name>
</gene>
<keyword evidence="6 7" id="KW-0472">Membrane</keyword>
<feature type="transmembrane region" description="Helical" evidence="7">
    <location>
        <begin position="165"/>
        <end position="189"/>
    </location>
</feature>
<dbReference type="GO" id="GO:0005886">
    <property type="term" value="C:plasma membrane"/>
    <property type="evidence" value="ECO:0007669"/>
    <property type="project" value="UniProtKB-SubCell"/>
</dbReference>
<keyword evidence="11" id="KW-1185">Reference proteome</keyword>
<evidence type="ECO:0000313" key="10">
    <source>
        <dbReference type="EMBL" id="SOE51918.1"/>
    </source>
</evidence>
<dbReference type="EMBL" id="FLRC01000022">
    <property type="protein sequence ID" value="SBT25852.1"/>
    <property type="molecule type" value="Genomic_DNA"/>
</dbReference>
<keyword evidence="5 7" id="KW-1133">Transmembrane helix</keyword>
<proteinExistence type="inferred from homology"/>
<dbReference type="AlphaFoldDB" id="A0A1C3K2X5"/>
<feature type="transmembrane region" description="Helical" evidence="7">
    <location>
        <begin position="242"/>
        <end position="262"/>
    </location>
</feature>
<accession>A0A1C3K2X5</accession>
<evidence type="ECO:0000256" key="1">
    <source>
        <dbReference type="ARBA" id="ARBA00004429"/>
    </source>
</evidence>
<dbReference type="Pfam" id="PF06808">
    <property type="entry name" value="DctM"/>
    <property type="match status" value="1"/>
</dbReference>
<evidence type="ECO:0000256" key="2">
    <source>
        <dbReference type="ARBA" id="ARBA00022475"/>
    </source>
</evidence>
<evidence type="ECO:0000256" key="5">
    <source>
        <dbReference type="ARBA" id="ARBA00022989"/>
    </source>
</evidence>
<feature type="transmembrane region" description="Helical" evidence="7">
    <location>
        <begin position="398"/>
        <end position="418"/>
    </location>
</feature>
<dbReference type="RefSeq" id="WP_067754535.1">
    <property type="nucleotide sequence ID" value="NZ_LT907988.1"/>
</dbReference>
<dbReference type="GO" id="GO:0022857">
    <property type="term" value="F:transmembrane transporter activity"/>
    <property type="evidence" value="ECO:0007669"/>
    <property type="project" value="UniProtKB-UniRule"/>
</dbReference>
<reference evidence="9 11" key="1">
    <citation type="submission" date="2016-06" db="EMBL/GenBank/DDBJ databases">
        <authorList>
            <person name="Kjaerup R.B."/>
            <person name="Dalgaard T.S."/>
            <person name="Juul-Madsen H.R."/>
        </authorList>
    </citation>
    <scope>NUCLEOTIDE SEQUENCE [LARGE SCALE GENOMIC DNA]</scope>
    <source>
        <strain evidence="9">Orrdi1</strain>
    </source>
</reference>
<sequence>MTSILLIGFAVFLAISIPVAVSLGFSSLLAMQVQGTPLILLAQSVFESLDSFSLMAIPFFVLAGNLMQAGGIAQRLVNLANAIVGWVRGGLGSVVVLSTMFFSTMSGSSSATTAAIGSTMIPSMEKKGYPRNFAAAITASSGELGAILPPSIPMIVYALSANVSVASLFLAGVVPGILIGLSLMLVVWIRARVVGFDQVDSITFQQWLGNVGRALADALLALLMPVIILGGIYGGFFTTTEAAVVAVLYALVVGVGIYRELAWRDLLDIFGRSAVTSAIILIIVGFASIFAYLLTVNQVPHKLGEFLTSVSDNPYVFLLMVNLALFLIGMVMETLAAIIILAPILAPAALHFGIDPIHFGAIMIVNLAVGMVTPPVGVNLFVACQVANLRLEQLMRPLMLFLGVLILNILLITYVPALTTWMH</sequence>
<dbReference type="PIRSF" id="PIRSF006066">
    <property type="entry name" value="HI0050"/>
    <property type="match status" value="1"/>
</dbReference>
<feature type="transmembrane region" description="Helical" evidence="7">
    <location>
        <begin position="76"/>
        <end position="95"/>
    </location>
</feature>
<organism evidence="9 11">
    <name type="scientific">Orrella dioscoreae</name>
    <dbReference type="NCBI Taxonomy" id="1851544"/>
    <lineage>
        <taxon>Bacteria</taxon>
        <taxon>Pseudomonadati</taxon>
        <taxon>Pseudomonadota</taxon>
        <taxon>Betaproteobacteria</taxon>
        <taxon>Burkholderiales</taxon>
        <taxon>Alcaligenaceae</taxon>
        <taxon>Orrella</taxon>
    </lineage>
</organism>
<comment type="function">
    <text evidence="7">Part of the tripartite ATP-independent periplasmic (TRAP) transport system.</text>
</comment>
<name>A0A1C3K2X5_9BURK</name>
<dbReference type="OrthoDB" id="9777699at2"/>
<dbReference type="Proteomes" id="UP000078558">
    <property type="component" value="Chromosome I"/>
</dbReference>
<dbReference type="STRING" id="1851544.ODI_01479"/>
<evidence type="ECO:0000256" key="4">
    <source>
        <dbReference type="ARBA" id="ARBA00022692"/>
    </source>
</evidence>
<dbReference type="NCBIfam" id="TIGR00786">
    <property type="entry name" value="dctM"/>
    <property type="match status" value="1"/>
</dbReference>
<feature type="domain" description="TRAP C4-dicarboxylate transport system permease DctM subunit" evidence="8">
    <location>
        <begin position="6"/>
        <end position="418"/>
    </location>
</feature>
<feature type="transmembrane region" description="Helical" evidence="7">
    <location>
        <begin position="357"/>
        <end position="378"/>
    </location>
</feature>
<feature type="transmembrane region" description="Helical" evidence="7">
    <location>
        <begin position="274"/>
        <end position="295"/>
    </location>
</feature>
<keyword evidence="2" id="KW-1003">Cell membrane</keyword>
<evidence type="ECO:0000259" key="8">
    <source>
        <dbReference type="Pfam" id="PF06808"/>
    </source>
</evidence>
<dbReference type="InterPro" id="IPR004681">
    <property type="entry name" value="TRAP_DctM"/>
</dbReference>
<dbReference type="PANTHER" id="PTHR33362">
    <property type="entry name" value="SIALIC ACID TRAP TRANSPORTER PERMEASE PROTEIN SIAT-RELATED"/>
    <property type="match status" value="1"/>
</dbReference>
<comment type="subunit">
    <text evidence="7">The complex comprises the extracytoplasmic solute receptor protein and the two transmembrane proteins.</text>
</comment>
<comment type="subcellular location">
    <subcellularLocation>
        <location evidence="1 7">Cell inner membrane</location>
        <topology evidence="1 7">Multi-pass membrane protein</topology>
    </subcellularLocation>
</comment>
<feature type="transmembrane region" description="Helical" evidence="7">
    <location>
        <begin position="315"/>
        <end position="345"/>
    </location>
</feature>
<evidence type="ECO:0000313" key="9">
    <source>
        <dbReference type="EMBL" id="SBT25852.1"/>
    </source>
</evidence>
<keyword evidence="3 7" id="KW-0997">Cell inner membrane</keyword>
<keyword evidence="7" id="KW-0813">Transport</keyword>
<evidence type="ECO:0000256" key="7">
    <source>
        <dbReference type="RuleBase" id="RU369079"/>
    </source>
</evidence>
<keyword evidence="4 7" id="KW-0812">Transmembrane</keyword>
<feature type="transmembrane region" description="Helical" evidence="7">
    <location>
        <begin position="214"/>
        <end position="236"/>
    </location>
</feature>
<dbReference type="KEGG" id="odi:ODI_R3786"/>
<feature type="transmembrane region" description="Helical" evidence="7">
    <location>
        <begin position="38"/>
        <end position="64"/>
    </location>
</feature>
<dbReference type="EMBL" id="LT907988">
    <property type="protein sequence ID" value="SOE51918.1"/>
    <property type="molecule type" value="Genomic_DNA"/>
</dbReference>
<comment type="similarity">
    <text evidence="7">Belongs to the TRAP transporter large permease family.</text>
</comment>
<evidence type="ECO:0000313" key="11">
    <source>
        <dbReference type="Proteomes" id="UP000078558"/>
    </source>
</evidence>
<feature type="transmembrane region" description="Helical" evidence="7">
    <location>
        <begin position="133"/>
        <end position="159"/>
    </location>
</feature>
<evidence type="ECO:0000256" key="6">
    <source>
        <dbReference type="ARBA" id="ARBA00023136"/>
    </source>
</evidence>
<reference evidence="10 11" key="2">
    <citation type="submission" date="2017-08" db="EMBL/GenBank/DDBJ databases">
        <authorList>
            <person name="de Groot N.N."/>
        </authorList>
    </citation>
    <scope>NUCLEOTIDE SEQUENCE [LARGE SCALE GENOMIC DNA]</scope>
    <source>
        <strain evidence="10">Orrdi1</strain>
    </source>
</reference>